<name>A0A432MMI8_9BACT</name>
<protein>
    <submittedName>
        <fullName evidence="9">Sigma-70 family RNA polymerase sigma factor</fullName>
    </submittedName>
</protein>
<dbReference type="NCBIfam" id="TIGR02937">
    <property type="entry name" value="sigma70-ECF"/>
    <property type="match status" value="1"/>
</dbReference>
<feature type="compositionally biased region" description="Low complexity" evidence="6">
    <location>
        <begin position="294"/>
        <end position="311"/>
    </location>
</feature>
<dbReference type="InterPro" id="IPR014284">
    <property type="entry name" value="RNA_pol_sigma-70_dom"/>
</dbReference>
<dbReference type="InterPro" id="IPR013325">
    <property type="entry name" value="RNA_pol_sigma_r2"/>
</dbReference>
<keyword evidence="3" id="KW-0805">Transcription regulation</keyword>
<dbReference type="Gene3D" id="3.10.450.50">
    <property type="match status" value="1"/>
</dbReference>
<evidence type="ECO:0000259" key="7">
    <source>
        <dbReference type="Pfam" id="PF04542"/>
    </source>
</evidence>
<comment type="caution">
    <text evidence="9">The sequence shown here is derived from an EMBL/GenBank/DDBJ whole genome shotgun (WGS) entry which is preliminary data.</text>
</comment>
<evidence type="ECO:0000313" key="10">
    <source>
        <dbReference type="Proteomes" id="UP000280296"/>
    </source>
</evidence>
<dbReference type="Pfam" id="PF04542">
    <property type="entry name" value="Sigma70_r2"/>
    <property type="match status" value="1"/>
</dbReference>
<dbReference type="SUPFAM" id="SSF88946">
    <property type="entry name" value="Sigma2 domain of RNA polymerase sigma factors"/>
    <property type="match status" value="1"/>
</dbReference>
<dbReference type="PANTHER" id="PTHR43133:SF51">
    <property type="entry name" value="RNA POLYMERASE SIGMA FACTOR"/>
    <property type="match status" value="1"/>
</dbReference>
<evidence type="ECO:0000259" key="8">
    <source>
        <dbReference type="Pfam" id="PF08281"/>
    </source>
</evidence>
<comment type="subunit">
    <text evidence="2">Interacts transiently with the RNA polymerase catalytic core formed by RpoA, RpoB, RpoC and RpoZ (2 alpha, 1 beta, 1 beta' and 1 omega subunit) to form the RNA polymerase holoenzyme that can initiate transcription.</text>
</comment>
<gene>
    <name evidence="9" type="ORF">TsocGM_05875</name>
</gene>
<keyword evidence="5" id="KW-0804">Transcription</keyword>
<dbReference type="InterPro" id="IPR032710">
    <property type="entry name" value="NTF2-like_dom_sf"/>
</dbReference>
<dbReference type="GO" id="GO:0016987">
    <property type="term" value="F:sigma factor activity"/>
    <property type="evidence" value="ECO:0007669"/>
    <property type="project" value="UniProtKB-KW"/>
</dbReference>
<dbReference type="SUPFAM" id="SSF88659">
    <property type="entry name" value="Sigma3 and sigma4 domains of RNA polymerase sigma factors"/>
    <property type="match status" value="1"/>
</dbReference>
<dbReference type="InterPro" id="IPR036388">
    <property type="entry name" value="WH-like_DNA-bd_sf"/>
</dbReference>
<dbReference type="Proteomes" id="UP000280296">
    <property type="component" value="Unassembled WGS sequence"/>
</dbReference>
<comment type="similarity">
    <text evidence="1">Belongs to the sigma-70 factor family. ECF subfamily.</text>
</comment>
<keyword evidence="10" id="KW-1185">Reference proteome</keyword>
<dbReference type="GO" id="GO:0006352">
    <property type="term" value="P:DNA-templated transcription initiation"/>
    <property type="evidence" value="ECO:0007669"/>
    <property type="project" value="InterPro"/>
</dbReference>
<dbReference type="Gene3D" id="1.10.10.10">
    <property type="entry name" value="Winged helix-like DNA-binding domain superfamily/Winged helix DNA-binding domain"/>
    <property type="match status" value="1"/>
</dbReference>
<feature type="domain" description="RNA polymerase sigma-70 region 2" evidence="7">
    <location>
        <begin position="49"/>
        <end position="116"/>
    </location>
</feature>
<dbReference type="EMBL" id="RYZH01000008">
    <property type="protein sequence ID" value="RUL88664.1"/>
    <property type="molecule type" value="Genomic_DNA"/>
</dbReference>
<dbReference type="CDD" id="cd06171">
    <property type="entry name" value="Sigma70_r4"/>
    <property type="match status" value="1"/>
</dbReference>
<evidence type="ECO:0000313" key="9">
    <source>
        <dbReference type="EMBL" id="RUL88664.1"/>
    </source>
</evidence>
<evidence type="ECO:0000256" key="4">
    <source>
        <dbReference type="ARBA" id="ARBA00023082"/>
    </source>
</evidence>
<reference evidence="9 10" key="1">
    <citation type="submission" date="2018-12" db="EMBL/GenBank/DDBJ databases">
        <authorList>
            <person name="Toschakov S.V."/>
        </authorList>
    </citation>
    <scope>NUCLEOTIDE SEQUENCE [LARGE SCALE GENOMIC DNA]</scope>
    <source>
        <strain evidence="9 10">GM2012</strain>
    </source>
</reference>
<organism evidence="9 10">
    <name type="scientific">Tautonia sociabilis</name>
    <dbReference type="NCBI Taxonomy" id="2080755"/>
    <lineage>
        <taxon>Bacteria</taxon>
        <taxon>Pseudomonadati</taxon>
        <taxon>Planctomycetota</taxon>
        <taxon>Planctomycetia</taxon>
        <taxon>Isosphaerales</taxon>
        <taxon>Isosphaeraceae</taxon>
        <taxon>Tautonia</taxon>
    </lineage>
</organism>
<dbReference type="OrthoDB" id="291047at2"/>
<dbReference type="InterPro" id="IPR007627">
    <property type="entry name" value="RNA_pol_sigma70_r2"/>
</dbReference>
<dbReference type="GO" id="GO:0003677">
    <property type="term" value="F:DNA binding"/>
    <property type="evidence" value="ECO:0007669"/>
    <property type="project" value="InterPro"/>
</dbReference>
<sequence>MPTIRGGIASRELRLLFAAGTLGGETDGELLARFESNRDGLGELAFGALVDRHGPMVLRVCRGLLPDPNDAEDAFQATFLVLSRKAGALRERDSIAPWLLGVARRVASRARVDAARRRRHEQGAAALRPCWANDREPEGFDPAVIEEVDRLPERFREPIVLCHLEGLTHEQAAQRLGWPVGTVRSRLSRGRDRLRCRLAGRGLSPLPALGASALPRASAGRAVRLALAESTTQSAARAAAGGLAAAGASPAALALAGTALRSMIMHATLKIAAAGLALGLTATAALGVTAPRLDAGSPTPSNASASASASPSPAPRPSPKPQTEAERIAEAFLTAGSEMFDAKDAAGLAASYTEDGEIHLISDANPGVKEDVKRGRAAVASFYRDLFDGQGPIDSKNTVEFARLISPEVLVVHGRFRPNTGQKELPFVQMRVKQGDRWLLKTLWLFLNPDA</sequence>
<dbReference type="SUPFAM" id="SSF54427">
    <property type="entry name" value="NTF2-like"/>
    <property type="match status" value="1"/>
</dbReference>
<dbReference type="PANTHER" id="PTHR43133">
    <property type="entry name" value="RNA POLYMERASE ECF-TYPE SIGMA FACTO"/>
    <property type="match status" value="1"/>
</dbReference>
<feature type="domain" description="RNA polymerase sigma factor 70 region 4 type 2" evidence="8">
    <location>
        <begin position="145"/>
        <end position="194"/>
    </location>
</feature>
<evidence type="ECO:0000256" key="5">
    <source>
        <dbReference type="ARBA" id="ARBA00023163"/>
    </source>
</evidence>
<dbReference type="InterPro" id="IPR013249">
    <property type="entry name" value="RNA_pol_sigma70_r4_t2"/>
</dbReference>
<feature type="region of interest" description="Disordered" evidence="6">
    <location>
        <begin position="294"/>
        <end position="324"/>
    </location>
</feature>
<evidence type="ECO:0000256" key="6">
    <source>
        <dbReference type="SAM" id="MobiDB-lite"/>
    </source>
</evidence>
<proteinExistence type="inferred from homology"/>
<dbReference type="Pfam" id="PF08281">
    <property type="entry name" value="Sigma70_r4_2"/>
    <property type="match status" value="1"/>
</dbReference>
<keyword evidence="4" id="KW-0731">Sigma factor</keyword>
<evidence type="ECO:0000256" key="1">
    <source>
        <dbReference type="ARBA" id="ARBA00010641"/>
    </source>
</evidence>
<dbReference type="RefSeq" id="WP_126724371.1">
    <property type="nucleotide sequence ID" value="NZ_RYZH01000008.1"/>
</dbReference>
<dbReference type="InterPro" id="IPR039425">
    <property type="entry name" value="RNA_pol_sigma-70-like"/>
</dbReference>
<reference evidence="9 10" key="2">
    <citation type="submission" date="2019-01" db="EMBL/GenBank/DDBJ databases">
        <title>Tautonia sociabilis, a novel thermotolerant planctomycete of Isosphaeraceae family, isolated from a 4000 m deep subterranean habitat.</title>
        <authorList>
            <person name="Kovaleva O.L."/>
            <person name="Elcheninov A.G."/>
            <person name="Van Heerden E."/>
            <person name="Toshchakov S.V."/>
            <person name="Novikov A."/>
            <person name="Bonch-Osmolovskaya E.A."/>
            <person name="Kublanov I.V."/>
        </authorList>
    </citation>
    <scope>NUCLEOTIDE SEQUENCE [LARGE SCALE GENOMIC DNA]</scope>
    <source>
        <strain evidence="9 10">GM2012</strain>
    </source>
</reference>
<evidence type="ECO:0000256" key="2">
    <source>
        <dbReference type="ARBA" id="ARBA00011344"/>
    </source>
</evidence>
<dbReference type="AlphaFoldDB" id="A0A432MMI8"/>
<accession>A0A432MMI8</accession>
<evidence type="ECO:0000256" key="3">
    <source>
        <dbReference type="ARBA" id="ARBA00023015"/>
    </source>
</evidence>
<dbReference type="Gene3D" id="1.10.1740.10">
    <property type="match status" value="1"/>
</dbReference>
<dbReference type="InterPro" id="IPR013324">
    <property type="entry name" value="RNA_pol_sigma_r3/r4-like"/>
</dbReference>